<dbReference type="AlphaFoldDB" id="A0A1W2GMV4"/>
<dbReference type="OrthoDB" id="1466304at2"/>
<accession>A0A1W2GMV4</accession>
<dbReference type="InterPro" id="IPR013783">
    <property type="entry name" value="Ig-like_fold"/>
</dbReference>
<dbReference type="PANTHER" id="PTHR37833">
    <property type="entry name" value="LIPOPROTEIN-RELATED"/>
    <property type="match status" value="1"/>
</dbReference>
<evidence type="ECO:0000256" key="1">
    <source>
        <dbReference type="SAM" id="SignalP"/>
    </source>
</evidence>
<dbReference type="Gene3D" id="2.60.40.10">
    <property type="entry name" value="Immunoglobulins"/>
    <property type="match status" value="3"/>
</dbReference>
<evidence type="ECO:0000313" key="3">
    <source>
        <dbReference type="Proteomes" id="UP000192472"/>
    </source>
</evidence>
<feature type="chain" id="PRO_5010746379" description="DUF1573 domain-containing protein" evidence="1">
    <location>
        <begin position="23"/>
        <end position="364"/>
    </location>
</feature>
<feature type="signal peptide" evidence="1">
    <location>
        <begin position="1"/>
        <end position="22"/>
    </location>
</feature>
<dbReference type="Proteomes" id="UP000192472">
    <property type="component" value="Unassembled WGS sequence"/>
</dbReference>
<dbReference type="STRING" id="692418.SAMN04488029_3526"/>
<dbReference type="PANTHER" id="PTHR37833:SF1">
    <property type="entry name" value="SIGNAL PEPTIDE PROTEIN"/>
    <property type="match status" value="1"/>
</dbReference>
<evidence type="ECO:0000313" key="2">
    <source>
        <dbReference type="EMBL" id="SMD37894.1"/>
    </source>
</evidence>
<protein>
    <recommendedName>
        <fullName evidence="4">DUF1573 domain-containing protein</fullName>
    </recommendedName>
</protein>
<gene>
    <name evidence="2" type="ORF">SAMN04488029_3526</name>
</gene>
<reference evidence="2 3" key="1">
    <citation type="submission" date="2017-04" db="EMBL/GenBank/DDBJ databases">
        <authorList>
            <person name="Afonso C.L."/>
            <person name="Miller P.J."/>
            <person name="Scott M.A."/>
            <person name="Spackman E."/>
            <person name="Goraichik I."/>
            <person name="Dimitrov K.M."/>
            <person name="Suarez D.L."/>
            <person name="Swayne D.E."/>
        </authorList>
    </citation>
    <scope>NUCLEOTIDE SEQUENCE [LARGE SCALE GENOMIC DNA]</scope>
    <source>
        <strain evidence="2 3">DSM 26133</strain>
    </source>
</reference>
<dbReference type="RefSeq" id="WP_084374160.1">
    <property type="nucleotide sequence ID" value="NZ_FWYF01000004.1"/>
</dbReference>
<dbReference type="Pfam" id="PF07610">
    <property type="entry name" value="DUF1573"/>
    <property type="match status" value="3"/>
</dbReference>
<keyword evidence="1" id="KW-0732">Signal</keyword>
<keyword evidence="3" id="KW-1185">Reference proteome</keyword>
<dbReference type="EMBL" id="FWYF01000004">
    <property type="protein sequence ID" value="SMD37894.1"/>
    <property type="molecule type" value="Genomic_DNA"/>
</dbReference>
<sequence length="364" mass="40422">MSKFSKSAILLLFVFSSSLLLAQEKGILEFINDDFDFGEIKEEDGPAIHEFEFENKGTAPLIISHVRASCGCTTPGWSKEPVLPGQRGFVKAQYNPRNRPGSFRKTLTITTNGEPALIRAYIKGKVIPKVKSLEEQMTVKVGNTRFKSRSINMGKITTEQKVEKSFDIYNDGADTLQLLEKYDAPEFIKLSFESSTMLPKQVVKITINYDPDHDDNLGYNNHGITIYTNEENAESKKLNVLATISEYFPPMSKEELAKAPKLAITDRLQDLGKVNVDSKTVAEFQITNHGLSTLDIRKVKSNCGCFLAELSKNTIKPGKSVTLKGTFDATNRKGNQNKSITIYSNDPVDPVQVVSIKASIVPSN</sequence>
<evidence type="ECO:0008006" key="4">
    <source>
        <dbReference type="Google" id="ProtNLM"/>
    </source>
</evidence>
<dbReference type="InterPro" id="IPR011467">
    <property type="entry name" value="DUF1573"/>
</dbReference>
<name>A0A1W2GMV4_REIFA</name>
<organism evidence="2 3">
    <name type="scientific">Reichenbachiella faecimaris</name>
    <dbReference type="NCBI Taxonomy" id="692418"/>
    <lineage>
        <taxon>Bacteria</taxon>
        <taxon>Pseudomonadati</taxon>
        <taxon>Bacteroidota</taxon>
        <taxon>Cytophagia</taxon>
        <taxon>Cytophagales</taxon>
        <taxon>Reichenbachiellaceae</taxon>
        <taxon>Reichenbachiella</taxon>
    </lineage>
</organism>
<proteinExistence type="predicted"/>